<reference evidence="4" key="1">
    <citation type="submission" date="2022-11" db="UniProtKB">
        <authorList>
            <consortium name="WormBaseParasite"/>
        </authorList>
    </citation>
    <scope>IDENTIFICATION</scope>
</reference>
<keyword evidence="2" id="KW-0812">Transmembrane</keyword>
<dbReference type="WBParaSite" id="PSAMB.scaffold670size44143.g7812.t1">
    <property type="protein sequence ID" value="PSAMB.scaffold670size44143.g7812.t1"/>
    <property type="gene ID" value="PSAMB.scaffold670size44143.g7812"/>
</dbReference>
<feature type="region of interest" description="Disordered" evidence="1">
    <location>
        <begin position="1"/>
        <end position="30"/>
    </location>
</feature>
<dbReference type="Proteomes" id="UP000887566">
    <property type="component" value="Unplaced"/>
</dbReference>
<accession>A0A914X7I3</accession>
<proteinExistence type="predicted"/>
<keyword evidence="3" id="KW-1185">Reference proteome</keyword>
<evidence type="ECO:0000313" key="3">
    <source>
        <dbReference type="Proteomes" id="UP000887566"/>
    </source>
</evidence>
<evidence type="ECO:0000256" key="2">
    <source>
        <dbReference type="SAM" id="Phobius"/>
    </source>
</evidence>
<name>A0A914X7I3_9BILA</name>
<sequence>MKYSGGFVPPSMSVQPIPMPRSAGDGDDGQRQGIIKQDSCFSDKSIRAGFIRKMFTLVTIMLGVVTGMVALAMLHRPTNYFVKSSLSLYGASL</sequence>
<protein>
    <submittedName>
        <fullName evidence="4">Uncharacterized protein</fullName>
    </submittedName>
</protein>
<feature type="transmembrane region" description="Helical" evidence="2">
    <location>
        <begin position="54"/>
        <end position="74"/>
    </location>
</feature>
<dbReference type="AlphaFoldDB" id="A0A914X7I3"/>
<evidence type="ECO:0000256" key="1">
    <source>
        <dbReference type="SAM" id="MobiDB-lite"/>
    </source>
</evidence>
<keyword evidence="2" id="KW-1133">Transmembrane helix</keyword>
<keyword evidence="2" id="KW-0472">Membrane</keyword>
<evidence type="ECO:0000313" key="4">
    <source>
        <dbReference type="WBParaSite" id="PSAMB.scaffold670size44143.g7812.t1"/>
    </source>
</evidence>
<organism evidence="3 4">
    <name type="scientific">Plectus sambesii</name>
    <dbReference type="NCBI Taxonomy" id="2011161"/>
    <lineage>
        <taxon>Eukaryota</taxon>
        <taxon>Metazoa</taxon>
        <taxon>Ecdysozoa</taxon>
        <taxon>Nematoda</taxon>
        <taxon>Chromadorea</taxon>
        <taxon>Plectida</taxon>
        <taxon>Plectina</taxon>
        <taxon>Plectoidea</taxon>
        <taxon>Plectidae</taxon>
        <taxon>Plectus</taxon>
    </lineage>
</organism>